<evidence type="ECO:0000313" key="4">
    <source>
        <dbReference type="Proteomes" id="UP000478052"/>
    </source>
</evidence>
<evidence type="ECO:0000313" key="3">
    <source>
        <dbReference type="EMBL" id="KAF0748097.1"/>
    </source>
</evidence>
<dbReference type="OrthoDB" id="6358449at2759"/>
<name>A0A6G0Y342_APHCR</name>
<feature type="compositionally biased region" description="Basic residues" evidence="1">
    <location>
        <begin position="88"/>
        <end position="101"/>
    </location>
</feature>
<reference evidence="3 4" key="1">
    <citation type="submission" date="2019-08" db="EMBL/GenBank/DDBJ databases">
        <title>Whole genome of Aphis craccivora.</title>
        <authorList>
            <person name="Voronova N.V."/>
            <person name="Shulinski R.S."/>
            <person name="Bandarenka Y.V."/>
            <person name="Zhorov D.G."/>
            <person name="Warner D."/>
        </authorList>
    </citation>
    <scope>NUCLEOTIDE SEQUENCE [LARGE SCALE GENOMIC DNA]</scope>
    <source>
        <strain evidence="3">180601</strain>
        <tissue evidence="3">Whole Body</tissue>
    </source>
</reference>
<keyword evidence="2" id="KW-0472">Membrane</keyword>
<keyword evidence="2" id="KW-1133">Transmembrane helix</keyword>
<accession>A0A6G0Y342</accession>
<gene>
    <name evidence="3" type="ORF">FWK35_00032047</name>
</gene>
<dbReference type="Proteomes" id="UP000478052">
    <property type="component" value="Unassembled WGS sequence"/>
</dbReference>
<feature type="transmembrane region" description="Helical" evidence="2">
    <location>
        <begin position="6"/>
        <end position="28"/>
    </location>
</feature>
<sequence>MCIYPPSSTVGGGCAWVWGVVDVWLWWWRRRRRDAKRRSAAGRDDRRSRYGGGGVVKFKTPISVHYARARRNHIYVLTPAVGEAAAGRRVRSAGRGARRARGAMASPPIRSGARAPAPRRDDPAHGATTAADGDADPATTTADDAHTHTVPPDAQTVGRYERYIAVGYRWVYTRTRSRTHTHYYERTHCTRFASIVTATIKKNRTCSRPDRGLLNGLLHAVRPSTRDCIAANGMMTMMYGSEKMMAGKPPLPITGTGPCFPGRYSPTYRNSADPMRRCMANPSSSSSSSLVSRHFKCPRQ</sequence>
<dbReference type="AlphaFoldDB" id="A0A6G0Y342"/>
<feature type="region of interest" description="Disordered" evidence="1">
    <location>
        <begin position="279"/>
        <end position="300"/>
    </location>
</feature>
<dbReference type="EMBL" id="VUJU01006610">
    <property type="protein sequence ID" value="KAF0748097.1"/>
    <property type="molecule type" value="Genomic_DNA"/>
</dbReference>
<organism evidence="3 4">
    <name type="scientific">Aphis craccivora</name>
    <name type="common">Cowpea aphid</name>
    <dbReference type="NCBI Taxonomy" id="307492"/>
    <lineage>
        <taxon>Eukaryota</taxon>
        <taxon>Metazoa</taxon>
        <taxon>Ecdysozoa</taxon>
        <taxon>Arthropoda</taxon>
        <taxon>Hexapoda</taxon>
        <taxon>Insecta</taxon>
        <taxon>Pterygota</taxon>
        <taxon>Neoptera</taxon>
        <taxon>Paraneoptera</taxon>
        <taxon>Hemiptera</taxon>
        <taxon>Sternorrhyncha</taxon>
        <taxon>Aphidomorpha</taxon>
        <taxon>Aphidoidea</taxon>
        <taxon>Aphididae</taxon>
        <taxon>Aphidini</taxon>
        <taxon>Aphis</taxon>
        <taxon>Aphis</taxon>
    </lineage>
</organism>
<evidence type="ECO:0000256" key="1">
    <source>
        <dbReference type="SAM" id="MobiDB-lite"/>
    </source>
</evidence>
<feature type="region of interest" description="Disordered" evidence="1">
    <location>
        <begin position="86"/>
        <end position="154"/>
    </location>
</feature>
<keyword evidence="4" id="KW-1185">Reference proteome</keyword>
<feature type="compositionally biased region" description="Low complexity" evidence="1">
    <location>
        <begin position="125"/>
        <end position="142"/>
    </location>
</feature>
<evidence type="ECO:0000256" key="2">
    <source>
        <dbReference type="SAM" id="Phobius"/>
    </source>
</evidence>
<proteinExistence type="predicted"/>
<keyword evidence="2" id="KW-0812">Transmembrane</keyword>
<comment type="caution">
    <text evidence="3">The sequence shown here is derived from an EMBL/GenBank/DDBJ whole genome shotgun (WGS) entry which is preliminary data.</text>
</comment>
<protein>
    <submittedName>
        <fullName evidence="3">Inhibitory POU protein</fullName>
    </submittedName>
</protein>
<feature type="compositionally biased region" description="Low complexity" evidence="1">
    <location>
        <begin position="102"/>
        <end position="116"/>
    </location>
</feature>